<name>A0A315EE13_9BURK</name>
<dbReference type="OrthoDB" id="5137249at2"/>
<sequence>MTALHTKLWRDLQRLWAQVLTIAVVVSIGVAGFVGMFSVHESLKGSRDSFYQNNRLADVFIHLKRAPVVLRDRLAAIEGVAEVQLSVVMDAQIALPDAQAPVTGRFIGLDLARVHEQRQGLNALSLRSGRWPESGHALEAVVSDRFAVARHLKPGDRVQAILNGRLHNIHLVGTAVSPEYVFASRGGAPDDRTFGIWWVDQERMTQVFDMQGAFNQASLRLHDLAWLQAVIEQTDHILNAYGTRGAVGRDKQISARIVSDELSQLKVMGTVLPSIFLAVSMFILNVVVSRQVATQRSQIAALKALGYDDRAIVRHYLGLAMVITGLGLVAGLLLSRWIGLLVLDMYDAIFRFNQLAYGTTPWLVIAAAGVALTAAILGTWGAIRTVVRLKPAMAMQAPSPPTYQQTLIERLGWGQHVSAGTLMVVRNFERRPWRSVFTITGIALAVALQISGAFWLDAIAHIVDIQFRQTQRGNVVVNFQRPVDPSVVQELKRLPGVIHAEPYRSEAVRLHWRGMAEDGNLLGLVGTTRLLRPVDEQRGPIRIPPQGLAVSWLWAKRLGLQVGDQVEVEFRMWHQARATVEVVEIVHTLMDKQAFMDFATLNTLSRDGSVASEATLHVDPLAMGAFWQAVKQAPLITAVFDKAASLASFQETTSKSMGVFSSILTLFAVAMAVGIVYNAARISLSERAWELASLRVLGMTRAEVSVLLLGQLATELLLALPLGAAAGWGLATVLMRLMSSDNIDFPVIIAPSTYAWAALIVLAAGMVSALLVRRKIDQLDLVAVLKVRE</sequence>
<evidence type="ECO:0000256" key="6">
    <source>
        <dbReference type="ARBA" id="ARBA00023136"/>
    </source>
</evidence>
<dbReference type="PANTHER" id="PTHR30489:SF0">
    <property type="entry name" value="LIPOPROTEIN-RELEASING SYSTEM TRANSMEMBRANE PROTEIN LOLE"/>
    <property type="match status" value="1"/>
</dbReference>
<dbReference type="AlphaFoldDB" id="A0A315EE13"/>
<gene>
    <name evidence="9" type="ORF">B9Z37_02890</name>
</gene>
<feature type="transmembrane region" description="Helical" evidence="7">
    <location>
        <begin position="716"/>
        <end position="734"/>
    </location>
</feature>
<dbReference type="PANTHER" id="PTHR30489">
    <property type="entry name" value="LIPOPROTEIN-RELEASING SYSTEM TRANSMEMBRANE PROTEIN LOLE"/>
    <property type="match status" value="1"/>
</dbReference>
<evidence type="ECO:0000313" key="10">
    <source>
        <dbReference type="Proteomes" id="UP000250790"/>
    </source>
</evidence>
<dbReference type="GO" id="GO:0044874">
    <property type="term" value="P:lipoprotein localization to outer membrane"/>
    <property type="evidence" value="ECO:0007669"/>
    <property type="project" value="TreeGrafter"/>
</dbReference>
<feature type="transmembrane region" description="Helical" evidence="7">
    <location>
        <begin position="436"/>
        <end position="456"/>
    </location>
</feature>
<evidence type="ECO:0000256" key="5">
    <source>
        <dbReference type="ARBA" id="ARBA00022989"/>
    </source>
</evidence>
<dbReference type="RefSeq" id="WP_108311511.1">
    <property type="nucleotide sequence ID" value="NZ_NESN01000001.1"/>
</dbReference>
<dbReference type="InterPro" id="IPR051447">
    <property type="entry name" value="Lipoprotein-release_system"/>
</dbReference>
<keyword evidence="4 7" id="KW-0812">Transmembrane</keyword>
<feature type="transmembrane region" description="Helical" evidence="7">
    <location>
        <begin position="362"/>
        <end position="383"/>
    </location>
</feature>
<reference evidence="9 10" key="1">
    <citation type="submission" date="2017-04" db="EMBL/GenBank/DDBJ databases">
        <title>Unexpected and diverse lifestyles within the genus Limnohabitans.</title>
        <authorList>
            <person name="Kasalicky V."/>
            <person name="Mehrshad M."/>
            <person name="Andrei S.-A."/>
            <person name="Salcher M."/>
            <person name="Kratochvilova H."/>
            <person name="Simek K."/>
            <person name="Ghai R."/>
        </authorList>
    </citation>
    <scope>NUCLEOTIDE SEQUENCE [LARGE SCALE GENOMIC DNA]</scope>
    <source>
        <strain evidence="9 10">II-B4</strain>
    </source>
</reference>
<keyword evidence="6 7" id="KW-0472">Membrane</keyword>
<keyword evidence="10" id="KW-1185">Reference proteome</keyword>
<comment type="subcellular location">
    <subcellularLocation>
        <location evidence="1">Cell membrane</location>
        <topology evidence="1">Multi-pass membrane protein</topology>
    </subcellularLocation>
</comment>
<feature type="transmembrane region" description="Helical" evidence="7">
    <location>
        <begin position="657"/>
        <end position="677"/>
    </location>
</feature>
<dbReference type="Pfam" id="PF02687">
    <property type="entry name" value="FtsX"/>
    <property type="match status" value="2"/>
</dbReference>
<feature type="domain" description="ABC3 transporter permease C-terminal" evidence="8">
    <location>
        <begin position="272"/>
        <end position="391"/>
    </location>
</feature>
<feature type="transmembrane region" description="Helical" evidence="7">
    <location>
        <begin position="15"/>
        <end position="37"/>
    </location>
</feature>
<evidence type="ECO:0000313" key="9">
    <source>
        <dbReference type="EMBL" id="PUE55521.1"/>
    </source>
</evidence>
<protein>
    <submittedName>
        <fullName evidence="9">ABC transporter permease</fullName>
    </submittedName>
</protein>
<evidence type="ECO:0000256" key="7">
    <source>
        <dbReference type="SAM" id="Phobius"/>
    </source>
</evidence>
<evidence type="ECO:0000256" key="4">
    <source>
        <dbReference type="ARBA" id="ARBA00022692"/>
    </source>
</evidence>
<dbReference type="EMBL" id="NESN01000001">
    <property type="protein sequence ID" value="PUE55521.1"/>
    <property type="molecule type" value="Genomic_DNA"/>
</dbReference>
<evidence type="ECO:0000256" key="1">
    <source>
        <dbReference type="ARBA" id="ARBA00004651"/>
    </source>
</evidence>
<feature type="domain" description="ABC3 transporter permease C-terminal" evidence="8">
    <location>
        <begin position="663"/>
        <end position="776"/>
    </location>
</feature>
<comment type="similarity">
    <text evidence="2">Belongs to the ABC-4 integral membrane protein family. LolC/E subfamily.</text>
</comment>
<dbReference type="GO" id="GO:0098797">
    <property type="term" value="C:plasma membrane protein complex"/>
    <property type="evidence" value="ECO:0007669"/>
    <property type="project" value="TreeGrafter"/>
</dbReference>
<keyword evidence="5 7" id="KW-1133">Transmembrane helix</keyword>
<feature type="transmembrane region" description="Helical" evidence="7">
    <location>
        <begin position="267"/>
        <end position="288"/>
    </location>
</feature>
<keyword evidence="3" id="KW-1003">Cell membrane</keyword>
<feature type="transmembrane region" description="Helical" evidence="7">
    <location>
        <begin position="754"/>
        <end position="772"/>
    </location>
</feature>
<organism evidence="9 10">
    <name type="scientific">Limnohabitans parvus II-B4</name>
    <dbReference type="NCBI Taxonomy" id="1293052"/>
    <lineage>
        <taxon>Bacteria</taxon>
        <taxon>Pseudomonadati</taxon>
        <taxon>Pseudomonadota</taxon>
        <taxon>Betaproteobacteria</taxon>
        <taxon>Burkholderiales</taxon>
        <taxon>Comamonadaceae</taxon>
        <taxon>Limnohabitans</taxon>
    </lineage>
</organism>
<evidence type="ECO:0000259" key="8">
    <source>
        <dbReference type="Pfam" id="PF02687"/>
    </source>
</evidence>
<accession>A0A315EE13</accession>
<proteinExistence type="inferred from homology"/>
<evidence type="ECO:0000256" key="3">
    <source>
        <dbReference type="ARBA" id="ARBA00022475"/>
    </source>
</evidence>
<dbReference type="InterPro" id="IPR003838">
    <property type="entry name" value="ABC3_permease_C"/>
</dbReference>
<evidence type="ECO:0000256" key="2">
    <source>
        <dbReference type="ARBA" id="ARBA00005236"/>
    </source>
</evidence>
<dbReference type="Proteomes" id="UP000250790">
    <property type="component" value="Unassembled WGS sequence"/>
</dbReference>
<feature type="transmembrane region" description="Helical" evidence="7">
    <location>
        <begin position="316"/>
        <end position="342"/>
    </location>
</feature>
<comment type="caution">
    <text evidence="9">The sequence shown here is derived from an EMBL/GenBank/DDBJ whole genome shotgun (WGS) entry which is preliminary data.</text>
</comment>